<dbReference type="AlphaFoldDB" id="A0A4R8T6S3"/>
<feature type="region of interest" description="Disordered" evidence="1">
    <location>
        <begin position="1"/>
        <end position="30"/>
    </location>
</feature>
<keyword evidence="3" id="KW-1185">Reference proteome</keyword>
<dbReference type="EMBL" id="QAPF01000239">
    <property type="protein sequence ID" value="TEA12717.1"/>
    <property type="molecule type" value="Genomic_DNA"/>
</dbReference>
<evidence type="ECO:0000256" key="1">
    <source>
        <dbReference type="SAM" id="MobiDB-lite"/>
    </source>
</evidence>
<proteinExistence type="predicted"/>
<gene>
    <name evidence="2" type="ORF">C8034_v005811</name>
</gene>
<feature type="region of interest" description="Disordered" evidence="1">
    <location>
        <begin position="86"/>
        <end position="106"/>
    </location>
</feature>
<comment type="caution">
    <text evidence="2">The sequence shown here is derived from an EMBL/GenBank/DDBJ whole genome shotgun (WGS) entry which is preliminary data.</text>
</comment>
<sequence length="170" mass="19075">MSQAKLSIPEHRREQLSTKPPKSCRDASDRNSLLAIGSWTIESQRRVMIPQGSSDFNLNDEAFGEPSLNWSSEPMMEDFVLFPEEIPEDDAQNGRASSPPRAPRISRLRTPDIAPLSTDVQFFPCLGNEDEQDRVNEAWYLAGRERLDAQIDNAIAYMAGVDGHARMLGQ</sequence>
<protein>
    <submittedName>
        <fullName evidence="2">Uncharacterized protein</fullName>
    </submittedName>
</protein>
<evidence type="ECO:0000313" key="2">
    <source>
        <dbReference type="EMBL" id="TEA12717.1"/>
    </source>
</evidence>
<accession>A0A4R8T6S3</accession>
<name>A0A4R8T6S3_9PEZI</name>
<organism evidence="2 3">
    <name type="scientific">Colletotrichum sidae</name>
    <dbReference type="NCBI Taxonomy" id="1347389"/>
    <lineage>
        <taxon>Eukaryota</taxon>
        <taxon>Fungi</taxon>
        <taxon>Dikarya</taxon>
        <taxon>Ascomycota</taxon>
        <taxon>Pezizomycotina</taxon>
        <taxon>Sordariomycetes</taxon>
        <taxon>Hypocreomycetidae</taxon>
        <taxon>Glomerellales</taxon>
        <taxon>Glomerellaceae</taxon>
        <taxon>Colletotrichum</taxon>
        <taxon>Colletotrichum orbiculare species complex</taxon>
    </lineage>
</organism>
<reference evidence="2 3" key="1">
    <citation type="submission" date="2018-11" db="EMBL/GenBank/DDBJ databases">
        <title>Genome sequence and assembly of Colletotrichum sidae.</title>
        <authorList>
            <person name="Gan P."/>
            <person name="Shirasu K."/>
        </authorList>
    </citation>
    <scope>NUCLEOTIDE SEQUENCE [LARGE SCALE GENOMIC DNA]</scope>
    <source>
        <strain evidence="2 3">CBS 518.97</strain>
    </source>
</reference>
<dbReference type="Proteomes" id="UP000295604">
    <property type="component" value="Unassembled WGS sequence"/>
</dbReference>
<evidence type="ECO:0000313" key="3">
    <source>
        <dbReference type="Proteomes" id="UP000295604"/>
    </source>
</evidence>